<feature type="region of interest" description="Disordered" evidence="1">
    <location>
        <begin position="71"/>
        <end position="93"/>
    </location>
</feature>
<dbReference type="EMBL" id="AFQF01002467">
    <property type="protein sequence ID" value="EGU81285.1"/>
    <property type="molecule type" value="Genomic_DNA"/>
</dbReference>
<reference evidence="2" key="1">
    <citation type="journal article" date="2012" name="Mol. Plant Microbe Interact.">
        <title>A highly conserved effector in Fusarium oxysporum is required for full virulence on Arabidopsis.</title>
        <authorList>
            <person name="Thatcher L.F."/>
            <person name="Gardiner D.M."/>
            <person name="Kazan K."/>
            <person name="Manners J."/>
        </authorList>
    </citation>
    <scope>NUCLEOTIDE SEQUENCE [LARGE SCALE GENOMIC DNA]</scope>
    <source>
        <strain evidence="2">Fo5176</strain>
    </source>
</reference>
<feature type="compositionally biased region" description="Basic and acidic residues" evidence="1">
    <location>
        <begin position="82"/>
        <end position="93"/>
    </location>
</feature>
<comment type="caution">
    <text evidence="2">The sequence shown here is derived from an EMBL/GenBank/DDBJ whole genome shotgun (WGS) entry which is preliminary data.</text>
</comment>
<evidence type="ECO:0000256" key="1">
    <source>
        <dbReference type="SAM" id="MobiDB-lite"/>
    </source>
</evidence>
<protein>
    <submittedName>
        <fullName evidence="2">Uncharacterized protein</fullName>
    </submittedName>
</protein>
<evidence type="ECO:0000313" key="2">
    <source>
        <dbReference type="EMBL" id="EGU81285.1"/>
    </source>
</evidence>
<gene>
    <name evidence="2" type="ORF">FOXB_08180</name>
</gene>
<sequence length="93" mass="10207">MQLEPSTGSLEHRKDDINVTGGLLTLKNSFHAVKEDINASEGKDKQHEAEAPGHGTLAILKKLHHGIVSSQDSLNSKVLQVNKKERNGEENEE</sequence>
<proteinExistence type="predicted"/>
<accession>F9FP50</accession>
<organism evidence="2">
    <name type="scientific">Fusarium oxysporum (strain Fo5176)</name>
    <name type="common">Fusarium vascular wilt</name>
    <dbReference type="NCBI Taxonomy" id="660025"/>
    <lineage>
        <taxon>Eukaryota</taxon>
        <taxon>Fungi</taxon>
        <taxon>Dikarya</taxon>
        <taxon>Ascomycota</taxon>
        <taxon>Pezizomycotina</taxon>
        <taxon>Sordariomycetes</taxon>
        <taxon>Hypocreomycetidae</taxon>
        <taxon>Hypocreales</taxon>
        <taxon>Nectriaceae</taxon>
        <taxon>Fusarium</taxon>
        <taxon>Fusarium oxysporum species complex</taxon>
    </lineage>
</organism>
<name>F9FP50_FUSOF</name>
<dbReference type="AlphaFoldDB" id="F9FP50"/>